<keyword evidence="2" id="KW-0964">Secreted</keyword>
<dbReference type="InterPro" id="IPR009459">
    <property type="entry name" value="MucBP_dom"/>
</dbReference>
<evidence type="ECO:0000256" key="5">
    <source>
        <dbReference type="ARBA" id="ARBA00023088"/>
    </source>
</evidence>
<dbReference type="Gene3D" id="3.10.20.320">
    <property type="entry name" value="Putative peptidoglycan bound protein (lpxtg motif)"/>
    <property type="match status" value="1"/>
</dbReference>
<feature type="region of interest" description="Disordered" evidence="6">
    <location>
        <begin position="52"/>
        <end position="116"/>
    </location>
</feature>
<organism evidence="11 12">
    <name type="scientific">Candidatus Enterococcus palustris</name>
    <dbReference type="NCBI Taxonomy" id="1834189"/>
    <lineage>
        <taxon>Bacteria</taxon>
        <taxon>Bacillati</taxon>
        <taxon>Bacillota</taxon>
        <taxon>Bacilli</taxon>
        <taxon>Lactobacillales</taxon>
        <taxon>Enterococcaceae</taxon>
        <taxon>Enterococcus</taxon>
    </lineage>
</organism>
<evidence type="ECO:0000256" key="3">
    <source>
        <dbReference type="ARBA" id="ARBA00022729"/>
    </source>
</evidence>
<evidence type="ECO:0000256" key="1">
    <source>
        <dbReference type="ARBA" id="ARBA00022512"/>
    </source>
</evidence>
<keyword evidence="7" id="KW-0472">Membrane</keyword>
<dbReference type="NCBIfam" id="TIGR01167">
    <property type="entry name" value="LPXTG_anchor"/>
    <property type="match status" value="1"/>
</dbReference>
<evidence type="ECO:0000313" key="12">
    <source>
        <dbReference type="Proteomes" id="UP000194948"/>
    </source>
</evidence>
<evidence type="ECO:0000256" key="8">
    <source>
        <dbReference type="SAM" id="SignalP"/>
    </source>
</evidence>
<dbReference type="InterPro" id="IPR019931">
    <property type="entry name" value="LPXTG_anchor"/>
</dbReference>
<evidence type="ECO:0000259" key="10">
    <source>
        <dbReference type="Pfam" id="PF06458"/>
    </source>
</evidence>
<reference evidence="11 12" key="2">
    <citation type="submission" date="2024-03" db="EMBL/GenBank/DDBJ databases">
        <title>The Genome Sequence of Enterococcus sp. DIV0205d.</title>
        <authorList>
            <consortium name="The Broad Institute Genomics Platform"/>
            <consortium name="The Broad Institute Microbial Omics Core"/>
            <consortium name="The Broad Institute Genomic Center for Infectious Diseases"/>
            <person name="Earl A."/>
            <person name="Manson A."/>
            <person name="Gilmore M."/>
            <person name="Schwartman J."/>
            <person name="Shea T."/>
            <person name="Abouelleil A."/>
            <person name="Cao P."/>
            <person name="Chapman S."/>
            <person name="Cusick C."/>
            <person name="Young S."/>
            <person name="Neafsey D."/>
            <person name="Nusbaum C."/>
            <person name="Birren B."/>
        </authorList>
    </citation>
    <scope>NUCLEOTIDE SEQUENCE [LARGE SCALE GENOMIC DNA]</scope>
    <source>
        <strain evidence="11 12">7F3_DIV0205</strain>
    </source>
</reference>
<sequence>MKKSLKGIVLASLISTQVLAAPISAFAVTAEPTETSEQVGPHTVEEAVGEVAASNTAEETSKESVIAEAPQSEELAETDVEEKTELPVSEEAPEAPITPTEETPVTSASEEKKQAAREKIASAQAVLDEGTYMAETTIPLRAAMAAATALLSEEGVTDAQLDAAIAEIETRVAGLVKAEVELSFARNLIMAIDEATQIINNTDDFKDVYTPASVAAKKANIQQAIDEGKIILAEVVDANGKIIPDLAVNNRQSIVTAADAIIAAIHDGNGLVHRGHLADILLEASRLEGAKVASDEDKADFEAALKQAAQAYDNALTDAEADAAVSALRTAMDNLRLVVVVSAVDEEGRLIMNQADTSLNGLYKTAWTVEPPVIDGYEYVSSNNEPLTVARTAGQSVSGTFGDGTNDLTFVYKSVDSGFELPYMPAPKAPADDTRGPGIIGVANNLGNNTQNTANKTYYSKNKLPKTGEQTNAMGSFGLIAVAASALAFFKKRKIKE</sequence>
<proteinExistence type="predicted"/>
<keyword evidence="12" id="KW-1185">Reference proteome</keyword>
<evidence type="ECO:0000256" key="2">
    <source>
        <dbReference type="ARBA" id="ARBA00022525"/>
    </source>
</evidence>
<gene>
    <name evidence="11" type="ORF">A5821_001919</name>
</gene>
<feature type="transmembrane region" description="Helical" evidence="7">
    <location>
        <begin position="473"/>
        <end position="490"/>
    </location>
</feature>
<evidence type="ECO:0000256" key="7">
    <source>
        <dbReference type="SAM" id="Phobius"/>
    </source>
</evidence>
<keyword evidence="1" id="KW-0134">Cell wall</keyword>
<feature type="compositionally biased region" description="Low complexity" evidence="6">
    <location>
        <begin position="94"/>
        <end position="106"/>
    </location>
</feature>
<keyword evidence="5" id="KW-0572">Peptidoglycan-anchor</keyword>
<keyword evidence="3 8" id="KW-0732">Signal</keyword>
<feature type="domain" description="Gram-positive cocci surface proteins LPxTG" evidence="9">
    <location>
        <begin position="460"/>
        <end position="496"/>
    </location>
</feature>
<dbReference type="AlphaFoldDB" id="A0AAQ3W8P6"/>
<accession>A0AAQ3W8P6</accession>
<dbReference type="Proteomes" id="UP000194948">
    <property type="component" value="Chromosome"/>
</dbReference>
<dbReference type="EMBL" id="CP147244">
    <property type="protein sequence ID" value="WYK00793.1"/>
    <property type="molecule type" value="Genomic_DNA"/>
</dbReference>
<feature type="chain" id="PRO_5042951997" description="Gram-positive cocci surface proteins LPxTG domain-containing protein" evidence="8">
    <location>
        <begin position="21"/>
        <end position="497"/>
    </location>
</feature>
<evidence type="ECO:0000256" key="6">
    <source>
        <dbReference type="SAM" id="MobiDB-lite"/>
    </source>
</evidence>
<evidence type="ECO:0000259" key="9">
    <source>
        <dbReference type="Pfam" id="PF00746"/>
    </source>
</evidence>
<evidence type="ECO:0000313" key="11">
    <source>
        <dbReference type="EMBL" id="WYK00793.1"/>
    </source>
</evidence>
<feature type="domain" description="MucBP" evidence="10">
    <location>
        <begin position="339"/>
        <end position="413"/>
    </location>
</feature>
<name>A0AAQ3W8P6_9ENTE</name>
<feature type="signal peptide" evidence="8">
    <location>
        <begin position="1"/>
        <end position="20"/>
    </location>
</feature>
<protein>
    <recommendedName>
        <fullName evidence="13">Gram-positive cocci surface proteins LPxTG domain-containing protein</fullName>
    </recommendedName>
</protein>
<keyword evidence="4" id="KW-0677">Repeat</keyword>
<reference evidence="12" key="1">
    <citation type="submission" date="2017-05" db="EMBL/GenBank/DDBJ databases">
        <title>The Genome Sequence of EEnterococcus faecalis 9F2_4866.</title>
        <authorList>
            <consortium name="The Broad Institute Genomics Platform"/>
            <consortium name="The Broad Institute Genomic Center for Infectious Diseases"/>
            <person name="Earl A."/>
            <person name="Manson A."/>
            <person name="Schwartman J."/>
            <person name="Gilmore M."/>
            <person name="Abouelleil A."/>
            <person name="Cao P."/>
            <person name="Chapman S."/>
            <person name="Cusick C."/>
            <person name="Shea T."/>
            <person name="Young S."/>
            <person name="Neafsey D."/>
            <person name="Nusbaum C."/>
            <person name="Birren B."/>
        </authorList>
    </citation>
    <scope>NUCLEOTIDE SEQUENCE [LARGE SCALE GENOMIC DNA]</scope>
    <source>
        <strain evidence="12">7F3_DIV0205</strain>
    </source>
</reference>
<dbReference type="Gene3D" id="1.20.1270.90">
    <property type="entry name" value="AF1782-like"/>
    <property type="match status" value="1"/>
</dbReference>
<keyword evidence="7" id="KW-1133">Transmembrane helix</keyword>
<evidence type="ECO:0000256" key="4">
    <source>
        <dbReference type="ARBA" id="ARBA00022737"/>
    </source>
</evidence>
<evidence type="ECO:0008006" key="13">
    <source>
        <dbReference type="Google" id="ProtNLM"/>
    </source>
</evidence>
<keyword evidence="7" id="KW-0812">Transmembrane</keyword>
<dbReference type="Pfam" id="PF00746">
    <property type="entry name" value="Gram_pos_anchor"/>
    <property type="match status" value="1"/>
</dbReference>
<dbReference type="RefSeq" id="WP_086314356.1">
    <property type="nucleotide sequence ID" value="NZ_CP147244.1"/>
</dbReference>
<dbReference type="Pfam" id="PF06458">
    <property type="entry name" value="MucBP"/>
    <property type="match status" value="1"/>
</dbReference>